<reference evidence="2" key="1">
    <citation type="journal article" date="2020" name="mSystems">
        <title>Genome- and Community-Level Interaction Insights into Carbon Utilization and Element Cycling Functions of Hydrothermarchaeota in Hydrothermal Sediment.</title>
        <authorList>
            <person name="Zhou Z."/>
            <person name="Liu Y."/>
            <person name="Xu W."/>
            <person name="Pan J."/>
            <person name="Luo Z.H."/>
            <person name="Li M."/>
        </authorList>
    </citation>
    <scope>NUCLEOTIDE SEQUENCE [LARGE SCALE GENOMIC DNA]</scope>
    <source>
        <strain evidence="2">SpSt-508</strain>
    </source>
</reference>
<organism evidence="2">
    <name type="scientific">Schlesneria paludicola</name>
    <dbReference type="NCBI Taxonomy" id="360056"/>
    <lineage>
        <taxon>Bacteria</taxon>
        <taxon>Pseudomonadati</taxon>
        <taxon>Planctomycetota</taxon>
        <taxon>Planctomycetia</taxon>
        <taxon>Planctomycetales</taxon>
        <taxon>Planctomycetaceae</taxon>
        <taxon>Schlesneria</taxon>
    </lineage>
</organism>
<protein>
    <submittedName>
        <fullName evidence="2">Uncharacterized protein</fullName>
    </submittedName>
</protein>
<keyword evidence="1" id="KW-1133">Transmembrane helix</keyword>
<feature type="transmembrane region" description="Helical" evidence="1">
    <location>
        <begin position="36"/>
        <end position="60"/>
    </location>
</feature>
<feature type="transmembrane region" description="Helical" evidence="1">
    <location>
        <begin position="12"/>
        <end position="30"/>
    </location>
</feature>
<evidence type="ECO:0000256" key="1">
    <source>
        <dbReference type="SAM" id="Phobius"/>
    </source>
</evidence>
<gene>
    <name evidence="2" type="ORF">ENS64_05655</name>
</gene>
<accession>A0A7C4LK79</accession>
<comment type="caution">
    <text evidence="2">The sequence shown here is derived from an EMBL/GenBank/DDBJ whole genome shotgun (WGS) entry which is preliminary data.</text>
</comment>
<dbReference type="EMBL" id="DSVQ01000012">
    <property type="protein sequence ID" value="HGT38734.1"/>
    <property type="molecule type" value="Genomic_DNA"/>
</dbReference>
<name>A0A7C4LK79_9PLAN</name>
<proteinExistence type="predicted"/>
<evidence type="ECO:0000313" key="2">
    <source>
        <dbReference type="EMBL" id="HGT38734.1"/>
    </source>
</evidence>
<dbReference type="AlphaFoldDB" id="A0A7C4LK79"/>
<sequence>MSGDLRDPRLIYAKGALFFVGGCLASGLLLAEHPSWKVAALLAIGVWCFCRAYYFAFYVIQNYVDPRFRFSGLISFVRYLCSR</sequence>
<keyword evidence="1" id="KW-0472">Membrane</keyword>
<keyword evidence="1" id="KW-0812">Transmembrane</keyword>